<evidence type="ECO:0000313" key="2">
    <source>
        <dbReference type="EMBL" id="MBB6032240.1"/>
    </source>
</evidence>
<dbReference type="Proteomes" id="UP000548476">
    <property type="component" value="Unassembled WGS sequence"/>
</dbReference>
<dbReference type="AlphaFoldDB" id="A0A841FJT4"/>
<proteinExistence type="predicted"/>
<name>A0A841FJT4_9ACTN</name>
<reference evidence="2 3" key="1">
    <citation type="submission" date="2020-08" db="EMBL/GenBank/DDBJ databases">
        <title>Genomic Encyclopedia of Type Strains, Phase IV (KMG-IV): sequencing the most valuable type-strain genomes for metagenomic binning, comparative biology and taxonomic classification.</title>
        <authorList>
            <person name="Goeker M."/>
        </authorList>
    </citation>
    <scope>NUCLEOTIDE SEQUENCE [LARGE SCALE GENOMIC DNA]</scope>
    <source>
        <strain evidence="2 3">YIM 65646</strain>
    </source>
</reference>
<organism evidence="2 3">
    <name type="scientific">Phytomonospora endophytica</name>
    <dbReference type="NCBI Taxonomy" id="714109"/>
    <lineage>
        <taxon>Bacteria</taxon>
        <taxon>Bacillati</taxon>
        <taxon>Actinomycetota</taxon>
        <taxon>Actinomycetes</taxon>
        <taxon>Micromonosporales</taxon>
        <taxon>Micromonosporaceae</taxon>
        <taxon>Phytomonospora</taxon>
    </lineage>
</organism>
<keyword evidence="3" id="KW-1185">Reference proteome</keyword>
<evidence type="ECO:0000313" key="3">
    <source>
        <dbReference type="Proteomes" id="UP000548476"/>
    </source>
</evidence>
<protein>
    <submittedName>
        <fullName evidence="2">Uncharacterized protein</fullName>
    </submittedName>
</protein>
<comment type="caution">
    <text evidence="2">The sequence shown here is derived from an EMBL/GenBank/DDBJ whole genome shotgun (WGS) entry which is preliminary data.</text>
</comment>
<evidence type="ECO:0000256" key="1">
    <source>
        <dbReference type="SAM" id="MobiDB-lite"/>
    </source>
</evidence>
<feature type="region of interest" description="Disordered" evidence="1">
    <location>
        <begin position="274"/>
        <end position="294"/>
    </location>
</feature>
<gene>
    <name evidence="2" type="ORF">HNR73_000082</name>
</gene>
<sequence>MHQASDVEAFLAFAGEVTNASTFAGLLRRFSDLTGHSAERVARDIRRADPSTEGFSERTVKGWWAEEAMPQQLEKATALTDHLAAVVADLHGADGASVKRALNEAGLRAFRSRGNRHKPWAPTGAPGDETVTTPGIEQQDGHRVPGLPDRAAVEVVRNATPQRWPALCGEVVALWETHLPDRAGEIRAEVDSGHTGFAAIGAGPTLSQAQLLVRAWTARFLDLLTASPAAAADVRRLIQRAGEQRPSTQTIIASAPGAFASGAMNGNVIHHHYDVGGRPPPPPRATEADDGCTP</sequence>
<dbReference type="EMBL" id="JACHGT010000001">
    <property type="protein sequence ID" value="MBB6032240.1"/>
    <property type="molecule type" value="Genomic_DNA"/>
</dbReference>
<accession>A0A841FJT4</accession>
<dbReference type="RefSeq" id="WP_184785169.1">
    <property type="nucleotide sequence ID" value="NZ_BONT01000062.1"/>
</dbReference>